<dbReference type="VEuPathDB" id="MicrosporidiaDB:HERIO_2448"/>
<dbReference type="Proteomes" id="UP000192501">
    <property type="component" value="Unassembled WGS sequence"/>
</dbReference>
<organism evidence="2 4">
    <name type="scientific">Hepatospora eriocheir</name>
    <dbReference type="NCBI Taxonomy" id="1081669"/>
    <lineage>
        <taxon>Eukaryota</taxon>
        <taxon>Fungi</taxon>
        <taxon>Fungi incertae sedis</taxon>
        <taxon>Microsporidia</taxon>
        <taxon>Hepatosporidae</taxon>
        <taxon>Hepatospora</taxon>
    </lineage>
</organism>
<dbReference type="Gene3D" id="3.30.1380.20">
    <property type="entry name" value="Trafficking protein particle complex subunit 3"/>
    <property type="match status" value="1"/>
</dbReference>
<dbReference type="Pfam" id="PF04051">
    <property type="entry name" value="TRAPP"/>
    <property type="match status" value="1"/>
</dbReference>
<dbReference type="InterPro" id="IPR024096">
    <property type="entry name" value="NO_sig/Golgi_transp_ligand-bd"/>
</dbReference>
<dbReference type="OrthoDB" id="10254842at2759"/>
<dbReference type="SUPFAM" id="SSF111126">
    <property type="entry name" value="Ligand-binding domain in the NO signalling and Golgi transport"/>
    <property type="match status" value="1"/>
</dbReference>
<dbReference type="EMBL" id="LTAI01000176">
    <property type="protein sequence ID" value="ORD99515.1"/>
    <property type="molecule type" value="Genomic_DNA"/>
</dbReference>
<dbReference type="EMBL" id="LVKB01000285">
    <property type="protein sequence ID" value="ORD95499.1"/>
    <property type="molecule type" value="Genomic_DNA"/>
</dbReference>
<dbReference type="AlphaFoldDB" id="A0A1X0Q6X0"/>
<comment type="caution">
    <text evidence="2">The sequence shown here is derived from an EMBL/GenBank/DDBJ whole genome shotgun (WGS) entry which is preliminary data.</text>
</comment>
<evidence type="ECO:0000313" key="2">
    <source>
        <dbReference type="EMBL" id="ORD95499.1"/>
    </source>
</evidence>
<comment type="similarity">
    <text evidence="1">Belongs to the TRAPP small subunits family. BET3 subfamily.</text>
</comment>
<evidence type="ECO:0000256" key="1">
    <source>
        <dbReference type="ARBA" id="ARBA00006218"/>
    </source>
</evidence>
<accession>A0A1X0Q6X0</accession>
<proteinExistence type="inferred from homology"/>
<gene>
    <name evidence="2" type="primary">TRS31</name>
    <name evidence="3" type="ORF">A0H76_725</name>
    <name evidence="2" type="ORF">HERIO_2448</name>
</gene>
<name>A0A1X0Q6X0_9MICR</name>
<sequence>MTREILLRFIVSSFITNISKLEIDVEDKLIELGYDMGKRLLLVSSVDFTSDCDGLLYFITYEYLSLISNTNRQIEKIVTDNSIKYLLIEEEPFWSQFIKFNKKDDLNDYICIDAITGGIIKSVLMAKGYESKVVSHNVIEDNKRKVIHQIIIDKFIKL</sequence>
<dbReference type="InterPro" id="IPR007194">
    <property type="entry name" value="TRAPP_component"/>
</dbReference>
<keyword evidence="4" id="KW-1185">Reference proteome</keyword>
<reference evidence="4 5" key="1">
    <citation type="journal article" date="2017" name="Environ. Microbiol.">
        <title>Decay of the glycolytic pathway and adaptation to intranuclear parasitism within Enterocytozoonidae microsporidia.</title>
        <authorList>
            <person name="Wiredu Boakye D."/>
            <person name="Jaroenlak P."/>
            <person name="Prachumwat A."/>
            <person name="Williams T.A."/>
            <person name="Bateman K.S."/>
            <person name="Itsathitphaisarn O."/>
            <person name="Sritunyalucksana K."/>
            <person name="Paszkiewicz K.H."/>
            <person name="Moore K.A."/>
            <person name="Stentiford G.D."/>
            <person name="Williams B.A."/>
        </authorList>
    </citation>
    <scope>NUCLEOTIDE SEQUENCE [LARGE SCALE GENOMIC DNA]</scope>
    <source>
        <strain evidence="3">Canceri</strain>
        <strain evidence="5">canceri</strain>
        <strain evidence="2 4">GB1</strain>
    </source>
</reference>
<dbReference type="Proteomes" id="UP000192356">
    <property type="component" value="Unassembled WGS sequence"/>
</dbReference>
<evidence type="ECO:0000313" key="5">
    <source>
        <dbReference type="Proteomes" id="UP000192501"/>
    </source>
</evidence>
<dbReference type="VEuPathDB" id="MicrosporidiaDB:A0H76_725"/>
<evidence type="ECO:0000313" key="3">
    <source>
        <dbReference type="EMBL" id="ORD99515.1"/>
    </source>
</evidence>
<evidence type="ECO:0000313" key="4">
    <source>
        <dbReference type="Proteomes" id="UP000192356"/>
    </source>
</evidence>
<protein>
    <submittedName>
        <fullName evidence="2">TRS31</fullName>
    </submittedName>
</protein>